<reference evidence="3 4" key="1">
    <citation type="submission" date="2016-10" db="EMBL/GenBank/DDBJ databases">
        <authorList>
            <person name="de Groot N.N."/>
        </authorList>
    </citation>
    <scope>NUCLEOTIDE SEQUENCE [LARGE SCALE GENOMIC DNA]</scope>
    <source>
        <strain evidence="3 4">DSM 27842</strain>
    </source>
</reference>
<gene>
    <name evidence="3" type="ORF">SAMN04490248_14614</name>
</gene>
<feature type="transmembrane region" description="Helical" evidence="2">
    <location>
        <begin position="6"/>
        <end position="25"/>
    </location>
</feature>
<keyword evidence="2" id="KW-0472">Membrane</keyword>
<keyword evidence="2" id="KW-0812">Transmembrane</keyword>
<accession>A0A1H8W6T7</accession>
<dbReference type="PANTHER" id="PTHR41532:SF1">
    <property type="entry name" value="FIXS PROTEIN"/>
    <property type="match status" value="1"/>
</dbReference>
<name>A0A1H8W6T7_9RHOB</name>
<organism evidence="3 4">
    <name type="scientific">Salinihabitans flavidus</name>
    <dbReference type="NCBI Taxonomy" id="569882"/>
    <lineage>
        <taxon>Bacteria</taxon>
        <taxon>Pseudomonadati</taxon>
        <taxon>Pseudomonadota</taxon>
        <taxon>Alphaproteobacteria</taxon>
        <taxon>Rhodobacterales</taxon>
        <taxon>Roseobacteraceae</taxon>
        <taxon>Salinihabitans</taxon>
    </lineage>
</organism>
<feature type="region of interest" description="Disordered" evidence="1">
    <location>
        <begin position="34"/>
        <end position="72"/>
    </location>
</feature>
<dbReference type="OrthoDB" id="9802763at2"/>
<dbReference type="RefSeq" id="WP_093120699.1">
    <property type="nucleotide sequence ID" value="NZ_FODS01000046.1"/>
</dbReference>
<evidence type="ECO:0000256" key="2">
    <source>
        <dbReference type="SAM" id="Phobius"/>
    </source>
</evidence>
<proteinExistence type="predicted"/>
<sequence>MTSLLILIPVSLGMGLIGLAAFFWAMRTDQFDDPEGNARRVLTAEDHPPETEGKHHDPMAPHPEDRNTARGL</sequence>
<dbReference type="PANTHER" id="PTHR41532">
    <property type="entry name" value="FIXS PROTEIN"/>
    <property type="match status" value="1"/>
</dbReference>
<dbReference type="NCBIfam" id="TIGR00847">
    <property type="entry name" value="ccoS"/>
    <property type="match status" value="1"/>
</dbReference>
<keyword evidence="4" id="KW-1185">Reference proteome</keyword>
<evidence type="ECO:0000313" key="4">
    <source>
        <dbReference type="Proteomes" id="UP000198893"/>
    </source>
</evidence>
<dbReference type="Proteomes" id="UP000198893">
    <property type="component" value="Unassembled WGS sequence"/>
</dbReference>
<dbReference type="AlphaFoldDB" id="A0A1H8W6T7"/>
<keyword evidence="2" id="KW-1133">Transmembrane helix</keyword>
<evidence type="ECO:0000256" key="1">
    <source>
        <dbReference type="SAM" id="MobiDB-lite"/>
    </source>
</evidence>
<protein>
    <submittedName>
        <fullName evidence="3">Cytochrome oxidase maturation protein, cbb3-type</fullName>
    </submittedName>
</protein>
<dbReference type="InterPro" id="IPR004714">
    <property type="entry name" value="Cyt_oxidase_maturation_cbb3"/>
</dbReference>
<feature type="compositionally biased region" description="Basic and acidic residues" evidence="1">
    <location>
        <begin position="36"/>
        <end position="72"/>
    </location>
</feature>
<dbReference type="Pfam" id="PF03597">
    <property type="entry name" value="FixS"/>
    <property type="match status" value="1"/>
</dbReference>
<evidence type="ECO:0000313" key="3">
    <source>
        <dbReference type="EMBL" id="SEP23361.1"/>
    </source>
</evidence>
<dbReference type="EMBL" id="FODS01000046">
    <property type="protein sequence ID" value="SEP23361.1"/>
    <property type="molecule type" value="Genomic_DNA"/>
</dbReference>
<dbReference type="STRING" id="569882.SAMN04490248_14614"/>